<evidence type="ECO:0000256" key="9">
    <source>
        <dbReference type="ARBA" id="ARBA00048305"/>
    </source>
</evidence>
<evidence type="ECO:0000256" key="10">
    <source>
        <dbReference type="NCBIfam" id="TIGR00551"/>
    </source>
</evidence>
<dbReference type="InterPro" id="IPR036188">
    <property type="entry name" value="FAD/NAD-bd_sf"/>
</dbReference>
<sequence>MTALHDTDGAPVIIGGGIAGLMTALALAPRPVLLLTGAPLGSESSSALAQGGIAASIGADDSASLHLADTLTAGDGLCDETIAASILAAAPAAIEQLARLGVLFDRDASGKIILGLEAAHSRRRIVHAGGDATGRDVIRALVRKVRETPSITVVEGATAQRLVVEDNAVVGLLGLTGRGPVFFATDRVAIATGGIGGLFLHGTNPAGSFGQGLALAARAGAVMADLEFIQFHPTALDSKSSPLKLISEAVRGEGAILVDGNGDRFMAGAPGAELASRDIVARAVWRHIAAGHRVFLDARGVKGLDFTRRFPAITALCRDAGIDPVTQPIPVRPAAHYHMGGILVDRTGRSSVDGLWACGEAACTGLHGANRLASNSLLEAAVCGGWVAQNIAATTSIRRRQPMLPGGVTDSDPSSVRPILARAAGVLRDGEGLRAAARSLYPLAISQQAASDPAIVGLMIVIAALRRQESRGAHARTDFPKHTSLAQRSTLRLDDALQAARDDIPELVA</sequence>
<comment type="subcellular location">
    <subcellularLocation>
        <location evidence="11">Cytoplasm</location>
    </subcellularLocation>
</comment>
<evidence type="ECO:0000259" key="13">
    <source>
        <dbReference type="Pfam" id="PF02910"/>
    </source>
</evidence>
<dbReference type="PRINTS" id="PR00368">
    <property type="entry name" value="FADPNR"/>
</dbReference>
<dbReference type="NCBIfam" id="NF005701">
    <property type="entry name" value="PRK07512.1"/>
    <property type="match status" value="1"/>
</dbReference>
<dbReference type="SUPFAM" id="SSF51905">
    <property type="entry name" value="FAD/NAD(P)-binding domain"/>
    <property type="match status" value="1"/>
</dbReference>
<evidence type="ECO:0000313" key="14">
    <source>
        <dbReference type="EMBL" id="KZD21233.1"/>
    </source>
</evidence>
<feature type="domain" description="FAD-dependent oxidoreductase 2 FAD-binding" evidence="12">
    <location>
        <begin position="12"/>
        <end position="377"/>
    </location>
</feature>
<dbReference type="Proteomes" id="UP000076574">
    <property type="component" value="Unassembled WGS sequence"/>
</dbReference>
<evidence type="ECO:0000313" key="15">
    <source>
        <dbReference type="Proteomes" id="UP000076574"/>
    </source>
</evidence>
<dbReference type="PANTHER" id="PTHR42716:SF2">
    <property type="entry name" value="L-ASPARTATE OXIDASE, CHLOROPLASTIC"/>
    <property type="match status" value="1"/>
</dbReference>
<dbReference type="FunFam" id="3.90.700.10:FF:000002">
    <property type="entry name" value="L-aspartate oxidase"/>
    <property type="match status" value="1"/>
</dbReference>
<dbReference type="SUPFAM" id="SSF56425">
    <property type="entry name" value="Succinate dehydrogenase/fumarate reductase flavoprotein, catalytic domain"/>
    <property type="match status" value="1"/>
</dbReference>
<evidence type="ECO:0000256" key="11">
    <source>
        <dbReference type="RuleBase" id="RU362049"/>
    </source>
</evidence>
<feature type="domain" description="Fumarate reductase/succinate dehydrogenase flavoprotein-like C-terminal" evidence="13">
    <location>
        <begin position="456"/>
        <end position="482"/>
    </location>
</feature>
<dbReference type="Gene3D" id="3.50.50.60">
    <property type="entry name" value="FAD/NAD(P)-binding domain"/>
    <property type="match status" value="1"/>
</dbReference>
<dbReference type="GO" id="GO:0005737">
    <property type="term" value="C:cytoplasm"/>
    <property type="evidence" value="ECO:0007669"/>
    <property type="project" value="UniProtKB-SubCell"/>
</dbReference>
<evidence type="ECO:0000256" key="3">
    <source>
        <dbReference type="ARBA" id="ARBA00008562"/>
    </source>
</evidence>
<evidence type="ECO:0000256" key="1">
    <source>
        <dbReference type="ARBA" id="ARBA00001974"/>
    </source>
</evidence>
<dbReference type="InterPro" id="IPR027477">
    <property type="entry name" value="Succ_DH/fumarate_Rdtase_cat_sf"/>
</dbReference>
<dbReference type="RefSeq" id="WP_068737325.1">
    <property type="nucleotide sequence ID" value="NZ_LVYV01000053.1"/>
</dbReference>
<organism evidence="14 15">
    <name type="scientific">Tardiphaga robiniae</name>
    <dbReference type="NCBI Taxonomy" id="943830"/>
    <lineage>
        <taxon>Bacteria</taxon>
        <taxon>Pseudomonadati</taxon>
        <taxon>Pseudomonadota</taxon>
        <taxon>Alphaproteobacteria</taxon>
        <taxon>Hyphomicrobiales</taxon>
        <taxon>Nitrobacteraceae</taxon>
        <taxon>Tardiphaga</taxon>
    </lineage>
</organism>
<dbReference type="InterPro" id="IPR015939">
    <property type="entry name" value="Fum_Rdtase/Succ_DH_flav-like_C"/>
</dbReference>
<dbReference type="STRING" id="943830.A4A58_15790"/>
<dbReference type="UniPathway" id="UPA00253">
    <property type="reaction ID" value="UER00326"/>
</dbReference>
<comment type="cofactor">
    <cofactor evidence="1 11">
        <name>FAD</name>
        <dbReference type="ChEBI" id="CHEBI:57692"/>
    </cofactor>
</comment>
<dbReference type="NCBIfam" id="TIGR00551">
    <property type="entry name" value="nadB"/>
    <property type="match status" value="1"/>
</dbReference>
<dbReference type="AlphaFoldDB" id="A0A163XQR3"/>
<comment type="pathway">
    <text evidence="2 11">Cofactor biosynthesis; NAD(+) biosynthesis; iminoaspartate from L-aspartate (oxidase route): step 1/1.</text>
</comment>
<gene>
    <name evidence="14" type="ORF">A4A58_15790</name>
</gene>
<comment type="caution">
    <text evidence="14">The sequence shown here is derived from an EMBL/GenBank/DDBJ whole genome shotgun (WGS) entry which is preliminary data.</text>
</comment>
<keyword evidence="5 11" id="KW-0285">Flavoprotein</keyword>
<dbReference type="Gene3D" id="3.90.700.10">
    <property type="entry name" value="Succinate dehydrogenase/fumarate reductase flavoprotein, catalytic domain"/>
    <property type="match status" value="1"/>
</dbReference>
<evidence type="ECO:0000259" key="12">
    <source>
        <dbReference type="Pfam" id="PF00890"/>
    </source>
</evidence>
<dbReference type="InterPro" id="IPR003953">
    <property type="entry name" value="FAD-dep_OxRdtase_2_FAD-bd"/>
</dbReference>
<dbReference type="InterPro" id="IPR037099">
    <property type="entry name" value="Fum_R/Succ_DH_flav-like_C_sf"/>
</dbReference>
<accession>A0A163XQR3</accession>
<keyword evidence="7 11" id="KW-0274">FAD</keyword>
<dbReference type="GO" id="GO:0008734">
    <property type="term" value="F:L-aspartate oxidase activity"/>
    <property type="evidence" value="ECO:0007669"/>
    <property type="project" value="UniProtKB-UniRule"/>
</dbReference>
<dbReference type="Pfam" id="PF00890">
    <property type="entry name" value="FAD_binding_2"/>
    <property type="match status" value="1"/>
</dbReference>
<protein>
    <recommendedName>
        <fullName evidence="4 10">L-aspartate oxidase</fullName>
        <ecNumber evidence="4 10">1.4.3.16</ecNumber>
    </recommendedName>
</protein>
<comment type="function">
    <text evidence="11">Catalyzes the oxidation of L-aspartate to iminoaspartate.</text>
</comment>
<reference evidence="14 15" key="1">
    <citation type="submission" date="2016-03" db="EMBL/GenBank/DDBJ databases">
        <title>Microsymbionts genomes from the relict species Vavilovia formosa (Stev.) Fed.</title>
        <authorList>
            <person name="Kopat V."/>
            <person name="Chirak E."/>
            <person name="Kimeklis A."/>
            <person name="Andronov E."/>
        </authorList>
    </citation>
    <scope>NUCLEOTIDE SEQUENCE [LARGE SCALE GENOMIC DNA]</scope>
    <source>
        <strain evidence="14 15">Vaf07</strain>
    </source>
</reference>
<evidence type="ECO:0000256" key="7">
    <source>
        <dbReference type="ARBA" id="ARBA00022827"/>
    </source>
</evidence>
<dbReference type="Pfam" id="PF02910">
    <property type="entry name" value="Succ_DH_flav_C"/>
    <property type="match status" value="1"/>
</dbReference>
<dbReference type="EMBL" id="LVYV01000053">
    <property type="protein sequence ID" value="KZD21233.1"/>
    <property type="molecule type" value="Genomic_DNA"/>
</dbReference>
<evidence type="ECO:0000256" key="6">
    <source>
        <dbReference type="ARBA" id="ARBA00022642"/>
    </source>
</evidence>
<evidence type="ECO:0000256" key="4">
    <source>
        <dbReference type="ARBA" id="ARBA00012173"/>
    </source>
</evidence>
<proteinExistence type="inferred from homology"/>
<dbReference type="PANTHER" id="PTHR42716">
    <property type="entry name" value="L-ASPARTATE OXIDASE"/>
    <property type="match status" value="1"/>
</dbReference>
<comment type="similarity">
    <text evidence="3 11">Belongs to the FAD-dependent oxidoreductase 2 family. NadB subfamily.</text>
</comment>
<name>A0A163XQR3_9BRAD</name>
<dbReference type="SUPFAM" id="SSF46977">
    <property type="entry name" value="Succinate dehydrogenase/fumarate reductase flavoprotein C-terminal domain"/>
    <property type="match status" value="1"/>
</dbReference>
<keyword evidence="6 11" id="KW-0662">Pyridine nucleotide biosynthesis</keyword>
<dbReference type="Gene3D" id="1.20.58.100">
    <property type="entry name" value="Fumarate reductase/succinate dehydrogenase flavoprotein-like, C-terminal domain"/>
    <property type="match status" value="1"/>
</dbReference>
<comment type="catalytic activity">
    <reaction evidence="9">
        <text>L-aspartate + O2 = iminosuccinate + H2O2</text>
        <dbReference type="Rhea" id="RHEA:25876"/>
        <dbReference type="ChEBI" id="CHEBI:15379"/>
        <dbReference type="ChEBI" id="CHEBI:16240"/>
        <dbReference type="ChEBI" id="CHEBI:29991"/>
        <dbReference type="ChEBI" id="CHEBI:77875"/>
        <dbReference type="EC" id="1.4.3.16"/>
    </reaction>
    <physiologicalReaction direction="left-to-right" evidence="9">
        <dbReference type="Rhea" id="RHEA:25877"/>
    </physiologicalReaction>
</comment>
<keyword evidence="15" id="KW-1185">Reference proteome</keyword>
<evidence type="ECO:0000256" key="2">
    <source>
        <dbReference type="ARBA" id="ARBA00004950"/>
    </source>
</evidence>
<dbReference type="GO" id="GO:0034628">
    <property type="term" value="P:'de novo' NAD+ biosynthetic process from L-aspartate"/>
    <property type="evidence" value="ECO:0007669"/>
    <property type="project" value="TreeGrafter"/>
</dbReference>
<keyword evidence="8 11" id="KW-0560">Oxidoreductase</keyword>
<dbReference type="OrthoDB" id="9806724at2"/>
<evidence type="ECO:0000256" key="8">
    <source>
        <dbReference type="ARBA" id="ARBA00023002"/>
    </source>
</evidence>
<dbReference type="EC" id="1.4.3.16" evidence="4 10"/>
<evidence type="ECO:0000256" key="5">
    <source>
        <dbReference type="ARBA" id="ARBA00022630"/>
    </source>
</evidence>
<dbReference type="InterPro" id="IPR005288">
    <property type="entry name" value="NadB"/>
</dbReference>